<organism evidence="1 2">
    <name type="scientific">Parabacteroides distasonis</name>
    <dbReference type="NCBI Taxonomy" id="823"/>
    <lineage>
        <taxon>Bacteria</taxon>
        <taxon>Pseudomonadati</taxon>
        <taxon>Bacteroidota</taxon>
        <taxon>Bacteroidia</taxon>
        <taxon>Bacteroidales</taxon>
        <taxon>Tannerellaceae</taxon>
        <taxon>Parabacteroides</taxon>
    </lineage>
</organism>
<dbReference type="Proteomes" id="UP000432516">
    <property type="component" value="Unassembled WGS sequence"/>
</dbReference>
<name>A0A6I2NM65_PARDI</name>
<proteinExistence type="predicted"/>
<evidence type="ECO:0000313" key="2">
    <source>
        <dbReference type="Proteomes" id="UP000432516"/>
    </source>
</evidence>
<dbReference type="RefSeq" id="WP_154395793.1">
    <property type="nucleotide sequence ID" value="NZ_JAQMPS010000001.1"/>
</dbReference>
<dbReference type="EMBL" id="WKNE01000001">
    <property type="protein sequence ID" value="MRZ53571.1"/>
    <property type="molecule type" value="Genomic_DNA"/>
</dbReference>
<sequence>MAKKKERIKKPYTVKVPVYATEVKEGSFTYEEVIVRLKKELDNYNENTSIGRVAFNKNNKTQRKVIQKVDYFEYAYGEDPNAVPLLLLKTTSFNTNIHDAYTEDPDGTIRVLSDVTKLVSEHNYMLFYPNFVGYEPKQKANWLIFICGDTNKNDTDIVNTAKLVISGVLRLSFVCIKPKDILNKIQKASIPIFQIRYIGVEKDISDANEKYSSYLVDSKIKKDKKKTYKDIPLSSVDELLKEEFDHEEYQVREAEFIQGKNKFKLIKKFRGITEDEYDEFDVLKKEAQMLFEETAELSFTDTFELLETEEKEKKLHDKDFILEKLSPIIINYIASYNV</sequence>
<comment type="caution">
    <text evidence="1">The sequence shown here is derived from an EMBL/GenBank/DDBJ whole genome shotgun (WGS) entry which is preliminary data.</text>
</comment>
<evidence type="ECO:0000313" key="1">
    <source>
        <dbReference type="EMBL" id="MRZ53571.1"/>
    </source>
</evidence>
<reference evidence="1 2" key="1">
    <citation type="journal article" date="2019" name="Nat. Med.">
        <title>A library of human gut bacterial isolates paired with longitudinal multiomics data enables mechanistic microbiome research.</title>
        <authorList>
            <person name="Poyet M."/>
            <person name="Groussin M."/>
            <person name="Gibbons S.M."/>
            <person name="Avila-Pacheco J."/>
            <person name="Jiang X."/>
            <person name="Kearney S.M."/>
            <person name="Perrotta A.R."/>
            <person name="Berdy B."/>
            <person name="Zhao S."/>
            <person name="Lieberman T.D."/>
            <person name="Swanson P.K."/>
            <person name="Smith M."/>
            <person name="Roesemann S."/>
            <person name="Alexander J.E."/>
            <person name="Rich S.A."/>
            <person name="Livny J."/>
            <person name="Vlamakis H."/>
            <person name="Clish C."/>
            <person name="Bullock K."/>
            <person name="Deik A."/>
            <person name="Scott J."/>
            <person name="Pierce K.A."/>
            <person name="Xavier R.J."/>
            <person name="Alm E.J."/>
        </authorList>
    </citation>
    <scope>NUCLEOTIDE SEQUENCE [LARGE SCALE GENOMIC DNA]</scope>
    <source>
        <strain evidence="1 2">BIOML-A2</strain>
    </source>
</reference>
<gene>
    <name evidence="1" type="ORF">GKD68_02230</name>
</gene>
<accession>A0A6I2NM65</accession>
<protein>
    <submittedName>
        <fullName evidence="1">Uncharacterized protein</fullName>
    </submittedName>
</protein>
<dbReference type="AlphaFoldDB" id="A0A6I2NM65"/>